<dbReference type="RefSeq" id="WP_006005940.1">
    <property type="nucleotide sequence ID" value="NZ_BAET01000022.1"/>
</dbReference>
<evidence type="ECO:0000313" key="4">
    <source>
        <dbReference type="Proteomes" id="UP000053586"/>
    </source>
</evidence>
<reference evidence="3 4" key="2">
    <citation type="journal article" date="2017" name="Antonie Van Leeuwenhoek">
        <title>Rhizobium rhizosphaerae sp. nov., a novel species isolated from rice rhizosphere.</title>
        <authorList>
            <person name="Zhao J.J."/>
            <person name="Zhang J."/>
            <person name="Zhang R.J."/>
            <person name="Zhang C.W."/>
            <person name="Yin H.Q."/>
            <person name="Zhang X.X."/>
        </authorList>
    </citation>
    <scope>NUCLEOTIDE SEQUENCE [LARGE SCALE GENOMIC DNA]</scope>
    <source>
        <strain evidence="3 4">ACAM 611</strain>
    </source>
</reference>
<keyword evidence="1" id="KW-0227">DNA damage</keyword>
<comment type="caution">
    <text evidence="3">The sequence shown here is derived from an EMBL/GenBank/DDBJ whole genome shotgun (WGS) entry which is preliminary data.</text>
</comment>
<dbReference type="AlphaFoldDB" id="H5TCU0"/>
<sequence>MQFDTRSLWIYLHFPRLQLDLIEAAQLKSFNVAKSSHAQALPQSKRNSQMDTSNKANDAPRAIVDARTNTLCQLNKKALEQGLNVNMGLASASLSCSSLQLHEYSENIESKHIVNIADNLYLVTSDIVLAPPKAIILRVQNMLSLYGGLGQYWQIIKQVLIAQQVQFTAAASYSVQGAKVLALNNRAIISDDRKCIATQLDVCALSHSDIDPKDLTKLARIGVKTYADMRALAVAELANRVSRFSMSIINELQGKQAARVSFYQPKTRYYDYMELLYEISLTAKLLPVIGLCIDKLSEFLRLRNAHCLSIDMQFFQRDHAPQTHTFASIRPIYKSQDWLDIIGLGLESVKFESPVYALSLSCKQYEIAEVANDDMFAQKSTHLASLTLLSRLQSKLGSKGVNHLHFVGDFRPEHNTETCAIDSGNRHKNAQNSAQKYKNDYSSTSIFADRPGLLLPTPEPLRLKVQVIKGPERIQTGWWDDRPINRDYYIGQSEDGQQVWIFKTPTQEWFLHGYFI</sequence>
<dbReference type="STRING" id="56804.BAE46_11485"/>
<keyword evidence="4" id="KW-1185">Reference proteome</keyword>
<dbReference type="SUPFAM" id="SSF56672">
    <property type="entry name" value="DNA/RNA polymerases"/>
    <property type="match status" value="1"/>
</dbReference>
<dbReference type="OrthoDB" id="5298951at2"/>
<evidence type="ECO:0000256" key="2">
    <source>
        <dbReference type="SAM" id="MobiDB-lite"/>
    </source>
</evidence>
<name>H5TCU0_9ALTE</name>
<dbReference type="PANTHER" id="PTHR35369">
    <property type="entry name" value="BLR3025 PROTEIN-RELATED"/>
    <property type="match status" value="1"/>
</dbReference>
<dbReference type="eggNOG" id="COG0389">
    <property type="taxonomic scope" value="Bacteria"/>
</dbReference>
<evidence type="ECO:0000313" key="3">
    <source>
        <dbReference type="EMBL" id="GAB56117.1"/>
    </source>
</evidence>
<gene>
    <name evidence="3" type="primary">imuB</name>
    <name evidence="3" type="ORF">GPUN_2002</name>
</gene>
<dbReference type="Proteomes" id="UP000053586">
    <property type="component" value="Unassembled WGS sequence"/>
</dbReference>
<dbReference type="GO" id="GO:0006281">
    <property type="term" value="P:DNA repair"/>
    <property type="evidence" value="ECO:0007669"/>
    <property type="project" value="TreeGrafter"/>
</dbReference>
<dbReference type="EMBL" id="BAET01000022">
    <property type="protein sequence ID" value="GAB56117.1"/>
    <property type="molecule type" value="Genomic_DNA"/>
</dbReference>
<evidence type="ECO:0000256" key="1">
    <source>
        <dbReference type="ARBA" id="ARBA00022763"/>
    </source>
</evidence>
<dbReference type="CDD" id="cd03468">
    <property type="entry name" value="PolY_like"/>
    <property type="match status" value="1"/>
</dbReference>
<dbReference type="PANTHER" id="PTHR35369:SF2">
    <property type="entry name" value="BLR3025 PROTEIN"/>
    <property type="match status" value="1"/>
</dbReference>
<accession>H5TCU0</accession>
<feature type="compositionally biased region" description="Polar residues" evidence="2">
    <location>
        <begin position="38"/>
        <end position="56"/>
    </location>
</feature>
<dbReference type="InterPro" id="IPR050356">
    <property type="entry name" value="SulA_CellDiv_inhibitor"/>
</dbReference>
<organism evidence="3 4">
    <name type="scientific">Glaciecola punicea ACAM 611</name>
    <dbReference type="NCBI Taxonomy" id="1121923"/>
    <lineage>
        <taxon>Bacteria</taxon>
        <taxon>Pseudomonadati</taxon>
        <taxon>Pseudomonadota</taxon>
        <taxon>Gammaproteobacteria</taxon>
        <taxon>Alteromonadales</taxon>
        <taxon>Alteromonadaceae</taxon>
        <taxon>Glaciecola</taxon>
    </lineage>
</organism>
<dbReference type="InterPro" id="IPR043502">
    <property type="entry name" value="DNA/RNA_pol_sf"/>
</dbReference>
<reference evidence="3 4" key="1">
    <citation type="journal article" date="2012" name="J. Bacteriol.">
        <title>Genome sequence of proteorhodopsin-containing sea ice bacterium Glaciecola punicea ACAM 611T.</title>
        <authorList>
            <person name="Qin Q.-L."/>
            <person name="Xie B.-B."/>
            <person name="Shu Y.-L."/>
            <person name="Rong J.-C."/>
            <person name="Zhao D.-L."/>
            <person name="Zhang X.-Y."/>
            <person name="Chen X.-L."/>
            <person name="Zhou B.-C."/>
            <person name="Zhanga Y.-Z."/>
        </authorList>
    </citation>
    <scope>NUCLEOTIDE SEQUENCE [LARGE SCALE GENOMIC DNA]</scope>
    <source>
        <strain evidence="3 4">ACAM 611</strain>
    </source>
</reference>
<protein>
    <submittedName>
        <fullName evidence="3">Protein ImuB</fullName>
    </submittedName>
</protein>
<feature type="region of interest" description="Disordered" evidence="2">
    <location>
        <begin position="38"/>
        <end position="59"/>
    </location>
</feature>
<proteinExistence type="predicted"/>